<organism evidence="1 2">
    <name type="scientific">Dendrothele bispora (strain CBS 962.96)</name>
    <dbReference type="NCBI Taxonomy" id="1314807"/>
    <lineage>
        <taxon>Eukaryota</taxon>
        <taxon>Fungi</taxon>
        <taxon>Dikarya</taxon>
        <taxon>Basidiomycota</taxon>
        <taxon>Agaricomycotina</taxon>
        <taxon>Agaricomycetes</taxon>
        <taxon>Agaricomycetidae</taxon>
        <taxon>Agaricales</taxon>
        <taxon>Agaricales incertae sedis</taxon>
        <taxon>Dendrothele</taxon>
    </lineage>
</organism>
<dbReference type="AlphaFoldDB" id="A0A4S8L830"/>
<evidence type="ECO:0000313" key="1">
    <source>
        <dbReference type="EMBL" id="THU84691.1"/>
    </source>
</evidence>
<dbReference type="EMBL" id="ML179584">
    <property type="protein sequence ID" value="THU84691.1"/>
    <property type="molecule type" value="Genomic_DNA"/>
</dbReference>
<evidence type="ECO:0000313" key="2">
    <source>
        <dbReference type="Proteomes" id="UP000297245"/>
    </source>
</evidence>
<dbReference type="Proteomes" id="UP000297245">
    <property type="component" value="Unassembled WGS sequence"/>
</dbReference>
<protein>
    <submittedName>
        <fullName evidence="1">Uncharacterized protein</fullName>
    </submittedName>
</protein>
<sequence>MESFMTSILFNNHQSFLTLTKTLIGVLAKPVSDDELKYPDDNTAALSLQSILEQIWNGNMVYDALQIVLILFPCSYKSDLAKLHSSMEESLEKFLEEEQI</sequence>
<name>A0A4S8L830_DENBC</name>
<accession>A0A4S8L830</accession>
<proteinExistence type="predicted"/>
<reference evidence="1 2" key="1">
    <citation type="journal article" date="2019" name="Nat. Ecol. Evol.">
        <title>Megaphylogeny resolves global patterns of mushroom evolution.</title>
        <authorList>
            <person name="Varga T."/>
            <person name="Krizsan K."/>
            <person name="Foldi C."/>
            <person name="Dima B."/>
            <person name="Sanchez-Garcia M."/>
            <person name="Sanchez-Ramirez S."/>
            <person name="Szollosi G.J."/>
            <person name="Szarkandi J.G."/>
            <person name="Papp V."/>
            <person name="Albert L."/>
            <person name="Andreopoulos W."/>
            <person name="Angelini C."/>
            <person name="Antonin V."/>
            <person name="Barry K.W."/>
            <person name="Bougher N.L."/>
            <person name="Buchanan P."/>
            <person name="Buyck B."/>
            <person name="Bense V."/>
            <person name="Catcheside P."/>
            <person name="Chovatia M."/>
            <person name="Cooper J."/>
            <person name="Damon W."/>
            <person name="Desjardin D."/>
            <person name="Finy P."/>
            <person name="Geml J."/>
            <person name="Haridas S."/>
            <person name="Hughes K."/>
            <person name="Justo A."/>
            <person name="Karasinski D."/>
            <person name="Kautmanova I."/>
            <person name="Kiss B."/>
            <person name="Kocsube S."/>
            <person name="Kotiranta H."/>
            <person name="LaButti K.M."/>
            <person name="Lechner B.E."/>
            <person name="Liimatainen K."/>
            <person name="Lipzen A."/>
            <person name="Lukacs Z."/>
            <person name="Mihaltcheva S."/>
            <person name="Morgado L.N."/>
            <person name="Niskanen T."/>
            <person name="Noordeloos M.E."/>
            <person name="Ohm R.A."/>
            <person name="Ortiz-Santana B."/>
            <person name="Ovrebo C."/>
            <person name="Racz N."/>
            <person name="Riley R."/>
            <person name="Savchenko A."/>
            <person name="Shiryaev A."/>
            <person name="Soop K."/>
            <person name="Spirin V."/>
            <person name="Szebenyi C."/>
            <person name="Tomsovsky M."/>
            <person name="Tulloss R.E."/>
            <person name="Uehling J."/>
            <person name="Grigoriev I.V."/>
            <person name="Vagvolgyi C."/>
            <person name="Papp T."/>
            <person name="Martin F.M."/>
            <person name="Miettinen O."/>
            <person name="Hibbett D.S."/>
            <person name="Nagy L.G."/>
        </authorList>
    </citation>
    <scope>NUCLEOTIDE SEQUENCE [LARGE SCALE GENOMIC DNA]</scope>
    <source>
        <strain evidence="1 2">CBS 962.96</strain>
    </source>
</reference>
<gene>
    <name evidence="1" type="ORF">K435DRAFT_806493</name>
</gene>
<keyword evidence="2" id="KW-1185">Reference proteome</keyword>